<keyword evidence="4" id="KW-0964">Secreted</keyword>
<dbReference type="GO" id="GO:0046872">
    <property type="term" value="F:metal ion binding"/>
    <property type="evidence" value="ECO:0007669"/>
    <property type="project" value="UniProtKB-KW"/>
</dbReference>
<evidence type="ECO:0000256" key="9">
    <source>
        <dbReference type="ARBA" id="ARBA00023180"/>
    </source>
</evidence>
<evidence type="ECO:0000256" key="1">
    <source>
        <dbReference type="ARBA" id="ARBA00001947"/>
    </source>
</evidence>
<comment type="caution">
    <text evidence="13">The sequence shown here is derived from an EMBL/GenBank/DDBJ whole genome shotgun (WGS) entry which is preliminary data.</text>
</comment>
<comment type="similarity">
    <text evidence="3">Belongs to the acid sphingomyelinase family.</text>
</comment>
<organism evidence="13 14">
    <name type="scientific">Microctonus hyperodae</name>
    <name type="common">Parasitoid wasp</name>
    <dbReference type="NCBI Taxonomy" id="165561"/>
    <lineage>
        <taxon>Eukaryota</taxon>
        <taxon>Metazoa</taxon>
        <taxon>Ecdysozoa</taxon>
        <taxon>Arthropoda</taxon>
        <taxon>Hexapoda</taxon>
        <taxon>Insecta</taxon>
        <taxon>Pterygota</taxon>
        <taxon>Neoptera</taxon>
        <taxon>Endopterygota</taxon>
        <taxon>Hymenoptera</taxon>
        <taxon>Apocrita</taxon>
        <taxon>Ichneumonoidea</taxon>
        <taxon>Braconidae</taxon>
        <taxon>Euphorinae</taxon>
        <taxon>Microctonus</taxon>
    </lineage>
</organism>
<evidence type="ECO:0000313" key="14">
    <source>
        <dbReference type="Proteomes" id="UP001168972"/>
    </source>
</evidence>
<proteinExistence type="inferred from homology"/>
<dbReference type="GO" id="GO:0008081">
    <property type="term" value="F:phosphoric diester hydrolase activity"/>
    <property type="evidence" value="ECO:0007669"/>
    <property type="project" value="TreeGrafter"/>
</dbReference>
<dbReference type="AlphaFoldDB" id="A0AA39KGD2"/>
<dbReference type="PANTHER" id="PTHR10340">
    <property type="entry name" value="SPHINGOMYELIN PHOSPHODIESTERASE"/>
    <property type="match status" value="1"/>
</dbReference>
<evidence type="ECO:0000259" key="11">
    <source>
        <dbReference type="Pfam" id="PF00149"/>
    </source>
</evidence>
<evidence type="ECO:0000256" key="8">
    <source>
        <dbReference type="ARBA" id="ARBA00022833"/>
    </source>
</evidence>
<dbReference type="CDD" id="cd00842">
    <property type="entry name" value="MPP_ASMase"/>
    <property type="match status" value="1"/>
</dbReference>
<feature type="region of interest" description="Disordered" evidence="10">
    <location>
        <begin position="235"/>
        <end position="261"/>
    </location>
</feature>
<accession>A0AA39KGD2</accession>
<dbReference type="Gene3D" id="3.60.21.10">
    <property type="match status" value="1"/>
</dbReference>
<dbReference type="PANTHER" id="PTHR10340:SF57">
    <property type="entry name" value="METALLOPHOS DOMAIN-CONTAINING PROTEIN"/>
    <property type="match status" value="1"/>
</dbReference>
<keyword evidence="5" id="KW-0479">Metal-binding</keyword>
<dbReference type="InterPro" id="IPR045473">
    <property type="entry name" value="ASM_C"/>
</dbReference>
<feature type="region of interest" description="Disordered" evidence="10">
    <location>
        <begin position="1"/>
        <end position="27"/>
    </location>
</feature>
<dbReference type="InterPro" id="IPR029052">
    <property type="entry name" value="Metallo-depent_PP-like"/>
</dbReference>
<feature type="domain" description="Sphingomyelin phosphodiesterase C-terminal" evidence="12">
    <location>
        <begin position="344"/>
        <end position="488"/>
    </location>
</feature>
<dbReference type="Pfam" id="PF19272">
    <property type="entry name" value="ASMase_C"/>
    <property type="match status" value="1"/>
</dbReference>
<evidence type="ECO:0000256" key="2">
    <source>
        <dbReference type="ARBA" id="ARBA00004613"/>
    </source>
</evidence>
<feature type="compositionally biased region" description="Low complexity" evidence="10">
    <location>
        <begin position="235"/>
        <end position="245"/>
    </location>
</feature>
<dbReference type="Proteomes" id="UP001168972">
    <property type="component" value="Unassembled WGS sequence"/>
</dbReference>
<reference evidence="13" key="1">
    <citation type="journal article" date="2023" name="bioRxiv">
        <title>Scaffold-level genome assemblies of two parasitoid biocontrol wasps reveal the parthenogenesis mechanism and an associated novel virus.</title>
        <authorList>
            <person name="Inwood S."/>
            <person name="Skelly J."/>
            <person name="Guhlin J."/>
            <person name="Harrop T."/>
            <person name="Goldson S."/>
            <person name="Dearden P."/>
        </authorList>
    </citation>
    <scope>NUCLEOTIDE SEQUENCE</scope>
    <source>
        <strain evidence="13">Lincoln</strain>
        <tissue evidence="13">Whole body</tissue>
    </source>
</reference>
<evidence type="ECO:0008006" key="15">
    <source>
        <dbReference type="Google" id="ProtNLM"/>
    </source>
</evidence>
<keyword evidence="6" id="KW-0732">Signal</keyword>
<protein>
    <recommendedName>
        <fullName evidence="15">Acid sphingomyelinase-like phosphodiesterase 3b</fullName>
    </recommendedName>
</protein>
<evidence type="ECO:0000256" key="10">
    <source>
        <dbReference type="SAM" id="MobiDB-lite"/>
    </source>
</evidence>
<keyword evidence="9" id="KW-0325">Glycoprotein</keyword>
<gene>
    <name evidence="13" type="ORF">PV327_009951</name>
</gene>
<reference evidence="13" key="2">
    <citation type="submission" date="2023-03" db="EMBL/GenBank/DDBJ databases">
        <authorList>
            <person name="Inwood S.N."/>
            <person name="Skelly J.G."/>
            <person name="Guhlin J."/>
            <person name="Harrop T.W.R."/>
            <person name="Goldson S.G."/>
            <person name="Dearden P.K."/>
        </authorList>
    </citation>
    <scope>NUCLEOTIDE SEQUENCE</scope>
    <source>
        <strain evidence="13">Lincoln</strain>
        <tissue evidence="13">Whole body</tissue>
    </source>
</reference>
<comment type="cofactor">
    <cofactor evidence="1">
        <name>Zn(2+)</name>
        <dbReference type="ChEBI" id="CHEBI:29105"/>
    </cofactor>
</comment>
<keyword evidence="7" id="KW-0378">Hydrolase</keyword>
<evidence type="ECO:0000259" key="12">
    <source>
        <dbReference type="Pfam" id="PF19272"/>
    </source>
</evidence>
<dbReference type="SUPFAM" id="SSF56300">
    <property type="entry name" value="Metallo-dependent phosphatases"/>
    <property type="match status" value="1"/>
</dbReference>
<feature type="compositionally biased region" description="Polar residues" evidence="10">
    <location>
        <begin position="246"/>
        <end position="261"/>
    </location>
</feature>
<dbReference type="InterPro" id="IPR041805">
    <property type="entry name" value="ASMase/PPN1_MPP"/>
</dbReference>
<dbReference type="GO" id="GO:0005615">
    <property type="term" value="C:extracellular space"/>
    <property type="evidence" value="ECO:0007669"/>
    <property type="project" value="TreeGrafter"/>
</dbReference>
<sequence>MVQPMGGPSSLDAYKAQAAESQDQVTRESQKELRFKIVPSIPMLKKLYAGYFWHITDIHYDPKYSSQGNAASICWNTRINNDVGHMRSDRKVAGIFGNYSCDSPWALIESAVQAMKSKQDEGIEFVLWTGDALTHASEMSEEVRLESLKNLTDLLSHTFTSQFVFPALGHEDVGLNFNQTAVLWKHWLPSEALQTFEKWGYYTFEQKSKRYRIIFLNTNLWLDIDTDVDNRVQQHQNHHQYQQQHRTTSGDSTLTKNSSDPHNQWRWFESILRAAREKKETVYVVGHTPPGVDERASGARPLKEHHNRRYLQLVRQYAGIIAGQFFGHWHSDTFRTIYSDMGVPVSWIMMAPSITPGRPNGPNNPGLRLYKFETGTGQILDYTQYYLDLSKANAIGRANWVIEYSLLDYYELKDISARSLHDLADRFTQTNDNAFVRYYAANTVSLPREVEDIWGCGGALNGACALQHYCAVTRVNPESYKNCLSSYAYALAAACSPPPRLYIALYILTILSCLIHSR</sequence>
<evidence type="ECO:0000256" key="5">
    <source>
        <dbReference type="ARBA" id="ARBA00022723"/>
    </source>
</evidence>
<dbReference type="Pfam" id="PF00149">
    <property type="entry name" value="Metallophos"/>
    <property type="match status" value="1"/>
</dbReference>
<evidence type="ECO:0000256" key="7">
    <source>
        <dbReference type="ARBA" id="ARBA00022801"/>
    </source>
</evidence>
<name>A0AA39KGD2_MICHY</name>
<dbReference type="EMBL" id="JAQQBR010001835">
    <property type="protein sequence ID" value="KAK0161486.1"/>
    <property type="molecule type" value="Genomic_DNA"/>
</dbReference>
<dbReference type="InterPro" id="IPR004843">
    <property type="entry name" value="Calcineurin-like_PHP"/>
</dbReference>
<comment type="subcellular location">
    <subcellularLocation>
        <location evidence="2">Secreted</location>
    </subcellularLocation>
</comment>
<keyword evidence="14" id="KW-1185">Reference proteome</keyword>
<evidence type="ECO:0000256" key="6">
    <source>
        <dbReference type="ARBA" id="ARBA00022729"/>
    </source>
</evidence>
<evidence type="ECO:0000313" key="13">
    <source>
        <dbReference type="EMBL" id="KAK0161486.1"/>
    </source>
</evidence>
<evidence type="ECO:0000256" key="4">
    <source>
        <dbReference type="ARBA" id="ARBA00022525"/>
    </source>
</evidence>
<feature type="domain" description="Calcineurin-like phosphoesterase" evidence="11">
    <location>
        <begin position="52"/>
        <end position="331"/>
    </location>
</feature>
<keyword evidence="8" id="KW-0862">Zinc</keyword>
<evidence type="ECO:0000256" key="3">
    <source>
        <dbReference type="ARBA" id="ARBA00008234"/>
    </source>
</evidence>